<sequence>MVIDLLNHRRAHPAAFEFAGAVPDGHSAALVVKATAEGAEHAARMIAAWPGHLPRPALIIVADAPFPPPRLARYRLRAISGEAVLTVRVPYLFALRQLDRQAALKARGRVTRTARSLQRALLSKGPNP</sequence>
<evidence type="ECO:0000313" key="2">
    <source>
        <dbReference type="Proteomes" id="UP000579945"/>
    </source>
</evidence>
<comment type="caution">
    <text evidence="1">The sequence shown here is derived from an EMBL/GenBank/DDBJ whole genome shotgun (WGS) entry which is preliminary data.</text>
</comment>
<accession>A0A7W5VCX2</accession>
<protein>
    <submittedName>
        <fullName evidence="1">Uncharacterized protein</fullName>
    </submittedName>
</protein>
<dbReference type="GeneID" id="95395701"/>
<dbReference type="Proteomes" id="UP000579945">
    <property type="component" value="Unassembled WGS sequence"/>
</dbReference>
<gene>
    <name evidence="1" type="ORF">FHR33_009722</name>
</gene>
<keyword evidence="2" id="KW-1185">Reference proteome</keyword>
<proteinExistence type="predicted"/>
<name>A0A7W5VCX2_9ACTN</name>
<organism evidence="1 2">
    <name type="scientific">Nonomuraea dietziae</name>
    <dbReference type="NCBI Taxonomy" id="65515"/>
    <lineage>
        <taxon>Bacteria</taxon>
        <taxon>Bacillati</taxon>
        <taxon>Actinomycetota</taxon>
        <taxon>Actinomycetes</taxon>
        <taxon>Streptosporangiales</taxon>
        <taxon>Streptosporangiaceae</taxon>
        <taxon>Nonomuraea</taxon>
    </lineage>
</organism>
<evidence type="ECO:0000313" key="1">
    <source>
        <dbReference type="EMBL" id="MBB3733769.1"/>
    </source>
</evidence>
<dbReference type="EMBL" id="JACIBV010000003">
    <property type="protein sequence ID" value="MBB3733769.1"/>
    <property type="molecule type" value="Genomic_DNA"/>
</dbReference>
<dbReference type="RefSeq" id="WP_183662457.1">
    <property type="nucleotide sequence ID" value="NZ_BAAAXX010000176.1"/>
</dbReference>
<dbReference type="AlphaFoldDB" id="A0A7W5VCX2"/>
<reference evidence="1 2" key="1">
    <citation type="submission" date="2020-08" db="EMBL/GenBank/DDBJ databases">
        <title>Sequencing the genomes of 1000 actinobacteria strains.</title>
        <authorList>
            <person name="Klenk H.-P."/>
        </authorList>
    </citation>
    <scope>NUCLEOTIDE SEQUENCE [LARGE SCALE GENOMIC DNA]</scope>
    <source>
        <strain evidence="1 2">DSM 44320</strain>
    </source>
</reference>